<evidence type="ECO:0000256" key="2">
    <source>
        <dbReference type="SAM" id="SignalP"/>
    </source>
</evidence>
<comment type="caution">
    <text evidence="3">The sequence shown here is derived from an EMBL/GenBank/DDBJ whole genome shotgun (WGS) entry which is preliminary data.</text>
</comment>
<dbReference type="EMBL" id="JAMZEJ010000011">
    <property type="protein sequence ID" value="MCQ8242400.1"/>
    <property type="molecule type" value="Genomic_DNA"/>
</dbReference>
<feature type="region of interest" description="Disordered" evidence="1">
    <location>
        <begin position="30"/>
        <end position="71"/>
    </location>
</feature>
<evidence type="ECO:0000256" key="1">
    <source>
        <dbReference type="SAM" id="MobiDB-lite"/>
    </source>
</evidence>
<evidence type="ECO:0000313" key="4">
    <source>
        <dbReference type="Proteomes" id="UP001524547"/>
    </source>
</evidence>
<feature type="chain" id="PRO_5045287658" description="Entericidin" evidence="2">
    <location>
        <begin position="20"/>
        <end position="71"/>
    </location>
</feature>
<proteinExistence type="predicted"/>
<feature type="signal peptide" evidence="2">
    <location>
        <begin position="1"/>
        <end position="19"/>
    </location>
</feature>
<dbReference type="Proteomes" id="UP001524547">
    <property type="component" value="Unassembled WGS sequence"/>
</dbReference>
<accession>A0ABT1W489</accession>
<gene>
    <name evidence="3" type="ORF">NFI88_16325</name>
</gene>
<reference evidence="3 4" key="1">
    <citation type="submission" date="2022-06" db="EMBL/GenBank/DDBJ databases">
        <title>Rhizosaccharibacter gen. nov. sp. nov. KSS12, endophytic bacteria isolated from sugarcane.</title>
        <authorList>
            <person name="Pitiwittayakul N."/>
        </authorList>
    </citation>
    <scope>NUCLEOTIDE SEQUENCE [LARGE SCALE GENOMIC DNA]</scope>
    <source>
        <strain evidence="3 4">KSS12</strain>
    </source>
</reference>
<evidence type="ECO:0008006" key="5">
    <source>
        <dbReference type="Google" id="ProtNLM"/>
    </source>
</evidence>
<dbReference type="RefSeq" id="WP_422921154.1">
    <property type="nucleotide sequence ID" value="NZ_JAMZEJ010000011.1"/>
</dbReference>
<protein>
    <recommendedName>
        <fullName evidence="5">Entericidin</fullName>
    </recommendedName>
</protein>
<sequence length="71" mass="7084">MTKPINLLLLAGALFSLGACENAFTVTGNHHQEDASTGSHLSGSDTGMDASQGMSDPSLRNVAGAAPGAGR</sequence>
<organism evidence="3 4">
    <name type="scientific">Rhizosaccharibacter radicis</name>
    <dbReference type="NCBI Taxonomy" id="2782605"/>
    <lineage>
        <taxon>Bacteria</taxon>
        <taxon>Pseudomonadati</taxon>
        <taxon>Pseudomonadota</taxon>
        <taxon>Alphaproteobacteria</taxon>
        <taxon>Acetobacterales</taxon>
        <taxon>Acetobacteraceae</taxon>
        <taxon>Rhizosaccharibacter</taxon>
    </lineage>
</organism>
<dbReference type="PROSITE" id="PS51257">
    <property type="entry name" value="PROKAR_LIPOPROTEIN"/>
    <property type="match status" value="1"/>
</dbReference>
<keyword evidence="2" id="KW-0732">Signal</keyword>
<name>A0ABT1W489_9PROT</name>
<keyword evidence="4" id="KW-1185">Reference proteome</keyword>
<evidence type="ECO:0000313" key="3">
    <source>
        <dbReference type="EMBL" id="MCQ8242400.1"/>
    </source>
</evidence>
<feature type="compositionally biased region" description="Polar residues" evidence="1">
    <location>
        <begin position="30"/>
        <end position="45"/>
    </location>
</feature>